<dbReference type="Proteomes" id="UP000612899">
    <property type="component" value="Unassembled WGS sequence"/>
</dbReference>
<feature type="transmembrane region" description="Helical" evidence="1">
    <location>
        <begin position="54"/>
        <end position="73"/>
    </location>
</feature>
<keyword evidence="1" id="KW-0472">Membrane</keyword>
<sequence length="688" mass="74832">MVATSLTQQLHRNRVPAERRVAFGSYCVTVLVLGALLTFHDFESLPTVLSTAQAGFWITAALAVLADAMPVSLPGKWNTAAIFPSIAFTFAIMLVYGVAAAVTVQAVAVAVSSWRLKHALWRAIFNIGQYAVAFGLAHLVYATLRGNEPTRLYSVVGIVAAALTWFTVKYLTTAIAIWLRDDVSWWRMVLGALGPEAMTTGSLLLMGPALMMQFRRPEFIPLIVLPLIAVRQLAIMTARQRHLANIDPLTGLANRKALIAEVTSAAASHSRRAVQGDAANRFALVLLDLDRFKNVNDALGHEVGDRLLIAVGSRIAQAARTTDLVARLGGDEFAIVAKHLESPEQARALAEKVEEALQTPVVLEGIPLDVGGSIGIALYPDHGCDFASLLRRADVAMYSAKHSGDGVAFYEVEADQNSPQRLSLLADLRSALNEPDGGGLSLVYQPQIEISSGRVVGIEALLRWLHPTRGPVTPDELIKVAEPSSVMRLLTRWVLCQAVQRLAQWEAEGMRLRISVNVSVRDLHTGEIVEQIEELLRRHGVAPGALQLEITESALMADPNRVLATLTKLHQLGVAIALDDFGTGYSSMQHLRRLPLREVKIDRSFVISMTEDADARAIVRSIIELAGALGLRVVAEGVEDESAWRLLHLAGCDIAQGWFYAKPQQAEELPLWLAKTRAPVPGGMVRSL</sequence>
<keyword evidence="1" id="KW-1133">Transmembrane helix</keyword>
<feature type="transmembrane region" description="Helical" evidence="1">
    <location>
        <begin position="21"/>
        <end position="42"/>
    </location>
</feature>
<dbReference type="InterPro" id="IPR035919">
    <property type="entry name" value="EAL_sf"/>
</dbReference>
<keyword evidence="5" id="KW-1185">Reference proteome</keyword>
<gene>
    <name evidence="4" type="ORF">Rhe02_26460</name>
</gene>
<dbReference type="PANTHER" id="PTHR44757">
    <property type="entry name" value="DIGUANYLATE CYCLASE DGCP"/>
    <property type="match status" value="1"/>
</dbReference>
<evidence type="ECO:0000313" key="4">
    <source>
        <dbReference type="EMBL" id="GIH04579.1"/>
    </source>
</evidence>
<dbReference type="Gene3D" id="3.30.70.270">
    <property type="match status" value="1"/>
</dbReference>
<dbReference type="InterPro" id="IPR000160">
    <property type="entry name" value="GGDEF_dom"/>
</dbReference>
<dbReference type="PANTHER" id="PTHR44757:SF2">
    <property type="entry name" value="BIOFILM ARCHITECTURE MAINTENANCE PROTEIN MBAA"/>
    <property type="match status" value="1"/>
</dbReference>
<dbReference type="InterPro" id="IPR043128">
    <property type="entry name" value="Rev_trsase/Diguanyl_cyclase"/>
</dbReference>
<dbReference type="InterPro" id="IPR052155">
    <property type="entry name" value="Biofilm_reg_signaling"/>
</dbReference>
<dbReference type="NCBIfam" id="TIGR00254">
    <property type="entry name" value="GGDEF"/>
    <property type="match status" value="1"/>
</dbReference>
<feature type="domain" description="GGDEF" evidence="3">
    <location>
        <begin position="280"/>
        <end position="412"/>
    </location>
</feature>
<comment type="caution">
    <text evidence="4">The sequence shown here is derived from an EMBL/GenBank/DDBJ whole genome shotgun (WGS) entry which is preliminary data.</text>
</comment>
<reference evidence="4" key="1">
    <citation type="submission" date="2021-01" db="EMBL/GenBank/DDBJ databases">
        <title>Whole genome shotgun sequence of Rhizocola hellebori NBRC 109834.</title>
        <authorList>
            <person name="Komaki H."/>
            <person name="Tamura T."/>
        </authorList>
    </citation>
    <scope>NUCLEOTIDE SEQUENCE</scope>
    <source>
        <strain evidence="4">NBRC 109834</strain>
    </source>
</reference>
<dbReference type="EMBL" id="BONY01000013">
    <property type="protein sequence ID" value="GIH04579.1"/>
    <property type="molecule type" value="Genomic_DNA"/>
</dbReference>
<dbReference type="Pfam" id="PF00563">
    <property type="entry name" value="EAL"/>
    <property type="match status" value="1"/>
</dbReference>
<dbReference type="PROSITE" id="PS50883">
    <property type="entry name" value="EAL"/>
    <property type="match status" value="1"/>
</dbReference>
<dbReference type="SUPFAM" id="SSF55073">
    <property type="entry name" value="Nucleotide cyclase"/>
    <property type="match status" value="1"/>
</dbReference>
<dbReference type="SMART" id="SM00267">
    <property type="entry name" value="GGDEF"/>
    <property type="match status" value="1"/>
</dbReference>
<dbReference type="PROSITE" id="PS50887">
    <property type="entry name" value="GGDEF"/>
    <property type="match status" value="1"/>
</dbReference>
<organism evidence="4 5">
    <name type="scientific">Rhizocola hellebori</name>
    <dbReference type="NCBI Taxonomy" id="1392758"/>
    <lineage>
        <taxon>Bacteria</taxon>
        <taxon>Bacillati</taxon>
        <taxon>Actinomycetota</taxon>
        <taxon>Actinomycetes</taxon>
        <taxon>Micromonosporales</taxon>
        <taxon>Micromonosporaceae</taxon>
        <taxon>Rhizocola</taxon>
    </lineage>
</organism>
<evidence type="ECO:0000313" key="5">
    <source>
        <dbReference type="Proteomes" id="UP000612899"/>
    </source>
</evidence>
<dbReference type="Gene3D" id="3.20.20.450">
    <property type="entry name" value="EAL domain"/>
    <property type="match status" value="1"/>
</dbReference>
<feature type="transmembrane region" description="Helical" evidence="1">
    <location>
        <begin position="219"/>
        <end position="238"/>
    </location>
</feature>
<dbReference type="Pfam" id="PF00990">
    <property type="entry name" value="GGDEF"/>
    <property type="match status" value="1"/>
</dbReference>
<name>A0A8J3Q713_9ACTN</name>
<dbReference type="InterPro" id="IPR029787">
    <property type="entry name" value="Nucleotide_cyclase"/>
</dbReference>
<dbReference type="Pfam" id="PF20972">
    <property type="entry name" value="MASE9"/>
    <property type="match status" value="1"/>
</dbReference>
<evidence type="ECO:0000259" key="3">
    <source>
        <dbReference type="PROSITE" id="PS50887"/>
    </source>
</evidence>
<dbReference type="CDD" id="cd01948">
    <property type="entry name" value="EAL"/>
    <property type="match status" value="1"/>
</dbReference>
<keyword evidence="1" id="KW-0812">Transmembrane</keyword>
<dbReference type="InterPro" id="IPR001633">
    <property type="entry name" value="EAL_dom"/>
</dbReference>
<protein>
    <submittedName>
        <fullName evidence="4">GGDEF-domain containing protein</fullName>
    </submittedName>
</protein>
<proteinExistence type="predicted"/>
<evidence type="ECO:0000256" key="1">
    <source>
        <dbReference type="SAM" id="Phobius"/>
    </source>
</evidence>
<dbReference type="SUPFAM" id="SSF141868">
    <property type="entry name" value="EAL domain-like"/>
    <property type="match status" value="1"/>
</dbReference>
<dbReference type="SMART" id="SM00052">
    <property type="entry name" value="EAL"/>
    <property type="match status" value="1"/>
</dbReference>
<dbReference type="RefSeq" id="WP_203908456.1">
    <property type="nucleotide sequence ID" value="NZ_BONY01000013.1"/>
</dbReference>
<feature type="transmembrane region" description="Helical" evidence="1">
    <location>
        <begin position="185"/>
        <end position="207"/>
    </location>
</feature>
<accession>A0A8J3Q713</accession>
<feature type="transmembrane region" description="Helical" evidence="1">
    <location>
        <begin position="85"/>
        <end position="111"/>
    </location>
</feature>
<evidence type="ECO:0000259" key="2">
    <source>
        <dbReference type="PROSITE" id="PS50883"/>
    </source>
</evidence>
<feature type="transmembrane region" description="Helical" evidence="1">
    <location>
        <begin position="156"/>
        <end position="179"/>
    </location>
</feature>
<dbReference type="CDD" id="cd01949">
    <property type="entry name" value="GGDEF"/>
    <property type="match status" value="1"/>
</dbReference>
<dbReference type="AlphaFoldDB" id="A0A8J3Q713"/>
<dbReference type="InterPro" id="IPR048430">
    <property type="entry name" value="MASE9"/>
</dbReference>
<feature type="transmembrane region" description="Helical" evidence="1">
    <location>
        <begin position="123"/>
        <end position="144"/>
    </location>
</feature>
<feature type="domain" description="EAL" evidence="2">
    <location>
        <begin position="421"/>
        <end position="677"/>
    </location>
</feature>